<keyword evidence="6" id="KW-0411">Iron-sulfur</keyword>
<dbReference type="PANTHER" id="PTHR30352:SF2">
    <property type="entry name" value="ANAEROBIC RIBONUCLEOSIDE-TRIPHOSPHATE REDUCTASE-ACTIVATING PROTEIN"/>
    <property type="match status" value="1"/>
</dbReference>
<proteinExistence type="predicted"/>
<name>K9EI55_9ACTO</name>
<evidence type="ECO:0000256" key="7">
    <source>
        <dbReference type="SAM" id="MobiDB-lite"/>
    </source>
</evidence>
<evidence type="ECO:0000256" key="6">
    <source>
        <dbReference type="ARBA" id="ARBA00023014"/>
    </source>
</evidence>
<dbReference type="SUPFAM" id="SSF102114">
    <property type="entry name" value="Radical SAM enzymes"/>
    <property type="match status" value="1"/>
</dbReference>
<dbReference type="Pfam" id="PF13353">
    <property type="entry name" value="Fer4_12"/>
    <property type="match status" value="1"/>
</dbReference>
<dbReference type="InterPro" id="IPR058240">
    <property type="entry name" value="rSAM_sf"/>
</dbReference>
<dbReference type="SFLD" id="SFLDF00299">
    <property type="entry name" value="anaerobic_ribonucleoside-triph"/>
    <property type="match status" value="1"/>
</dbReference>
<dbReference type="SFLD" id="SFLDS00029">
    <property type="entry name" value="Radical_SAM"/>
    <property type="match status" value="1"/>
</dbReference>
<dbReference type="eggNOG" id="COG0602">
    <property type="taxonomic scope" value="Bacteria"/>
</dbReference>
<dbReference type="InterPro" id="IPR013785">
    <property type="entry name" value="Aldolase_TIM"/>
</dbReference>
<dbReference type="InterPro" id="IPR034457">
    <property type="entry name" value="Organic_radical-activating"/>
</dbReference>
<sequence>MAQCLRLIGGAPDESGASPAYGAQKAPGASFEVSNGAARARASYSGPAVAFAGGGREELSVSESGAQLAPSFPHRPDLTAAHQNDVVDPESARDEHGVHQPKRPGAWDGRRMSKLYVADYKPFVMVDGEGVRCAIYVSGCPFRCPSCYNKAAQNFRYGTPYTEEMQERILADCAHSYVAGLSMVGGEPMLNTPVLLPLARAFRERFGNEKTIWCWTGYTYEQLENPQETPDKHELLDLVDVLVDGPFIKSQFVRALTFRGSTNQRIIDVPATRAAGEVRLWRGGDYA</sequence>
<protein>
    <submittedName>
        <fullName evidence="8">Anaerobic ribonucleoside-triphosphate reductase activating protein</fullName>
    </submittedName>
</protein>
<evidence type="ECO:0000313" key="8">
    <source>
        <dbReference type="EMBL" id="EKU95561.1"/>
    </source>
</evidence>
<dbReference type="InterPro" id="IPR007197">
    <property type="entry name" value="rSAM"/>
</dbReference>
<dbReference type="NCBIfam" id="TIGR02491">
    <property type="entry name" value="NrdG"/>
    <property type="match status" value="1"/>
</dbReference>
<dbReference type="STRING" id="202789.GCA_001457435_01790"/>
<keyword evidence="5" id="KW-0408">Iron</keyword>
<evidence type="ECO:0000256" key="3">
    <source>
        <dbReference type="ARBA" id="ARBA00022691"/>
    </source>
</evidence>
<dbReference type="GO" id="GO:0051539">
    <property type="term" value="F:4 iron, 4 sulfur cluster binding"/>
    <property type="evidence" value="ECO:0007669"/>
    <property type="project" value="UniProtKB-KW"/>
</dbReference>
<dbReference type="GO" id="GO:0046872">
    <property type="term" value="F:metal ion binding"/>
    <property type="evidence" value="ECO:0007669"/>
    <property type="project" value="UniProtKB-KW"/>
</dbReference>
<evidence type="ECO:0000256" key="5">
    <source>
        <dbReference type="ARBA" id="ARBA00023004"/>
    </source>
</evidence>
<keyword evidence="3" id="KW-0949">S-adenosyl-L-methionine</keyword>
<evidence type="ECO:0000256" key="2">
    <source>
        <dbReference type="ARBA" id="ARBA00022485"/>
    </source>
</evidence>
<dbReference type="SFLD" id="SFLDG01063">
    <property type="entry name" value="activating_enzymes__group_1"/>
    <property type="match status" value="1"/>
</dbReference>
<evidence type="ECO:0000256" key="1">
    <source>
        <dbReference type="ARBA" id="ARBA00001966"/>
    </source>
</evidence>
<dbReference type="Proteomes" id="UP000009888">
    <property type="component" value="Unassembled WGS sequence"/>
</dbReference>
<dbReference type="EMBL" id="AGWL01000002">
    <property type="protein sequence ID" value="EKU95561.1"/>
    <property type="molecule type" value="Genomic_DNA"/>
</dbReference>
<reference evidence="8 9" key="1">
    <citation type="submission" date="2012-09" db="EMBL/GenBank/DDBJ databases">
        <title>The Genome Sequence of Actinobaculum massiliae ACS-171-V-COL2.</title>
        <authorList>
            <consortium name="The Broad Institute Genome Sequencing Platform"/>
            <person name="Earl A."/>
            <person name="Ward D."/>
            <person name="Feldgarden M."/>
            <person name="Gevers D."/>
            <person name="Saerens B."/>
            <person name="Vaneechoutte M."/>
            <person name="Walker B."/>
            <person name="Young S.K."/>
            <person name="Zeng Q."/>
            <person name="Gargeya S."/>
            <person name="Fitzgerald M."/>
            <person name="Haas B."/>
            <person name="Abouelleil A."/>
            <person name="Alvarado L."/>
            <person name="Arachchi H.M."/>
            <person name="Berlin A."/>
            <person name="Chapman S.B."/>
            <person name="Goldberg J."/>
            <person name="Griggs A."/>
            <person name="Gujja S."/>
            <person name="Hansen M."/>
            <person name="Howarth C."/>
            <person name="Imamovic A."/>
            <person name="Larimer J."/>
            <person name="McCowen C."/>
            <person name="Montmayeur A."/>
            <person name="Murphy C."/>
            <person name="Neiman D."/>
            <person name="Pearson M."/>
            <person name="Priest M."/>
            <person name="Roberts A."/>
            <person name="Saif S."/>
            <person name="Shea T."/>
            <person name="Sisk P."/>
            <person name="Sykes S."/>
            <person name="Wortman J."/>
            <person name="Nusbaum C."/>
            <person name="Birren B."/>
        </authorList>
    </citation>
    <scope>NUCLEOTIDE SEQUENCE [LARGE SCALE GENOMIC DNA]</scope>
    <source>
        <strain evidence="9">ACS-171-V-Col2</strain>
    </source>
</reference>
<evidence type="ECO:0000313" key="9">
    <source>
        <dbReference type="Proteomes" id="UP000009888"/>
    </source>
</evidence>
<comment type="caution">
    <text evidence="8">The sequence shown here is derived from an EMBL/GenBank/DDBJ whole genome shotgun (WGS) entry which is preliminary data.</text>
</comment>
<dbReference type="InterPro" id="IPR012837">
    <property type="entry name" value="NrdG"/>
</dbReference>
<dbReference type="CDD" id="cd01335">
    <property type="entry name" value="Radical_SAM"/>
    <property type="match status" value="1"/>
</dbReference>
<dbReference type="AlphaFoldDB" id="K9EI55"/>
<dbReference type="PATRIC" id="fig|883066.3.peg.361"/>
<keyword evidence="9" id="KW-1185">Reference proteome</keyword>
<organism evidence="8 9">
    <name type="scientific">Actinobaculum massiliense ACS-171-V-Col2</name>
    <dbReference type="NCBI Taxonomy" id="883066"/>
    <lineage>
        <taxon>Bacteria</taxon>
        <taxon>Bacillati</taxon>
        <taxon>Actinomycetota</taxon>
        <taxon>Actinomycetes</taxon>
        <taxon>Actinomycetales</taxon>
        <taxon>Actinomycetaceae</taxon>
        <taxon>Actinobaculum</taxon>
    </lineage>
</organism>
<keyword evidence="2" id="KW-0004">4Fe-4S</keyword>
<dbReference type="Gene3D" id="3.20.20.70">
    <property type="entry name" value="Aldolase class I"/>
    <property type="match status" value="1"/>
</dbReference>
<accession>K9EI55</accession>
<dbReference type="SFLD" id="SFLDG01066">
    <property type="entry name" value="organic_radical-activating_enz"/>
    <property type="match status" value="1"/>
</dbReference>
<dbReference type="GO" id="GO:0043365">
    <property type="term" value="F:[formate-C-acetyltransferase]-activating enzyme activity"/>
    <property type="evidence" value="ECO:0007669"/>
    <property type="project" value="InterPro"/>
</dbReference>
<keyword evidence="4" id="KW-0479">Metal-binding</keyword>
<dbReference type="GO" id="GO:0004748">
    <property type="term" value="F:ribonucleoside-diphosphate reductase activity, thioredoxin disulfide as acceptor"/>
    <property type="evidence" value="ECO:0007669"/>
    <property type="project" value="TreeGrafter"/>
</dbReference>
<evidence type="ECO:0000256" key="4">
    <source>
        <dbReference type="ARBA" id="ARBA00022723"/>
    </source>
</evidence>
<comment type="cofactor">
    <cofactor evidence="1">
        <name>[4Fe-4S] cluster</name>
        <dbReference type="ChEBI" id="CHEBI:49883"/>
    </cofactor>
</comment>
<dbReference type="PANTHER" id="PTHR30352">
    <property type="entry name" value="PYRUVATE FORMATE-LYASE-ACTIVATING ENZYME"/>
    <property type="match status" value="1"/>
</dbReference>
<feature type="region of interest" description="Disordered" evidence="7">
    <location>
        <begin position="7"/>
        <end position="37"/>
    </location>
</feature>
<gene>
    <name evidence="8" type="ORF">HMPREF9233_00348</name>
</gene>
<dbReference type="HOGENOM" id="CLU_968502_0_0_11"/>